<feature type="domain" description="Leucine-rich repeat-containing N-terminal plant-type" evidence="10">
    <location>
        <begin position="75"/>
        <end position="108"/>
    </location>
</feature>
<evidence type="ECO:0000313" key="11">
    <source>
        <dbReference type="EMBL" id="KAF7849284.1"/>
    </source>
</evidence>
<comment type="subcellular location">
    <subcellularLocation>
        <location evidence="1">Membrane</location>
        <topology evidence="1">Single-pass type I membrane protein</topology>
    </subcellularLocation>
</comment>
<evidence type="ECO:0000256" key="4">
    <source>
        <dbReference type="ARBA" id="ARBA00022729"/>
    </source>
</evidence>
<evidence type="ECO:0000256" key="2">
    <source>
        <dbReference type="ARBA" id="ARBA00022614"/>
    </source>
</evidence>
<dbReference type="Pfam" id="PF08263">
    <property type="entry name" value="LRRNT_2"/>
    <property type="match status" value="1"/>
</dbReference>
<dbReference type="PANTHER" id="PTHR48063">
    <property type="entry name" value="LRR RECEPTOR-LIKE KINASE"/>
    <property type="match status" value="1"/>
</dbReference>
<evidence type="ECO:0000256" key="7">
    <source>
        <dbReference type="ARBA" id="ARBA00023136"/>
    </source>
</evidence>
<keyword evidence="8" id="KW-0675">Receptor</keyword>
<reference evidence="11" key="1">
    <citation type="submission" date="2020-05" db="EMBL/GenBank/DDBJ databases">
        <title>WGS assembly of Corymbia citriodora subspecies variegata.</title>
        <authorList>
            <person name="Barry K."/>
            <person name="Hundley H."/>
            <person name="Shu S."/>
            <person name="Jenkins J."/>
            <person name="Grimwood J."/>
            <person name="Baten A."/>
        </authorList>
    </citation>
    <scope>NUCLEOTIDE SEQUENCE</scope>
    <source>
        <strain evidence="11">CV2-018</strain>
    </source>
</reference>
<evidence type="ECO:0000256" key="8">
    <source>
        <dbReference type="ARBA" id="ARBA00023170"/>
    </source>
</evidence>
<dbReference type="PANTHER" id="PTHR48063:SF112">
    <property type="entry name" value="RECEPTOR LIKE PROTEIN 30-LIKE"/>
    <property type="match status" value="1"/>
</dbReference>
<gene>
    <name evidence="11" type="ORF">BT93_L1016</name>
</gene>
<protein>
    <recommendedName>
        <fullName evidence="10">Leucine-rich repeat-containing N-terminal plant-type domain-containing protein</fullName>
    </recommendedName>
</protein>
<dbReference type="OrthoDB" id="1937783at2759"/>
<evidence type="ECO:0000256" key="3">
    <source>
        <dbReference type="ARBA" id="ARBA00022692"/>
    </source>
</evidence>
<proteinExistence type="predicted"/>
<dbReference type="EMBL" id="MU089819">
    <property type="protein sequence ID" value="KAF7849284.1"/>
    <property type="molecule type" value="Genomic_DNA"/>
</dbReference>
<accession>A0A8T0CQ14</accession>
<dbReference type="Gene3D" id="3.80.10.10">
    <property type="entry name" value="Ribonuclease Inhibitor"/>
    <property type="match status" value="1"/>
</dbReference>
<keyword evidence="12" id="KW-1185">Reference proteome</keyword>
<sequence length="175" mass="19969">MIDDHFLLKINQDLPKIHVAIKQRKDAAFPNPRLSKAMASSPAFIPLILWTLLVFRSFEFGRFEALTNVSCFGIEREALLKFKQGLIDQSKRLSSWSSKNCCEWKGIERSKKTGHVIKLDLRNLGCETSPYEEILCSDKSSLRGDIHASLAELKHLKYTIFPSKKFPNSSVLSRD</sequence>
<evidence type="ECO:0000256" key="5">
    <source>
        <dbReference type="ARBA" id="ARBA00022737"/>
    </source>
</evidence>
<dbReference type="InterPro" id="IPR013210">
    <property type="entry name" value="LRR_N_plant-typ"/>
</dbReference>
<keyword evidence="6" id="KW-1133">Transmembrane helix</keyword>
<dbReference type="GO" id="GO:0016020">
    <property type="term" value="C:membrane"/>
    <property type="evidence" value="ECO:0007669"/>
    <property type="project" value="UniProtKB-SubCell"/>
</dbReference>
<dbReference type="AlphaFoldDB" id="A0A8T0CQ14"/>
<evidence type="ECO:0000313" key="12">
    <source>
        <dbReference type="Proteomes" id="UP000806378"/>
    </source>
</evidence>
<keyword evidence="9" id="KW-0325">Glycoprotein</keyword>
<name>A0A8T0CQ14_CORYI</name>
<comment type="caution">
    <text evidence="11">The sequence shown here is derived from an EMBL/GenBank/DDBJ whole genome shotgun (WGS) entry which is preliminary data.</text>
</comment>
<evidence type="ECO:0000256" key="6">
    <source>
        <dbReference type="ARBA" id="ARBA00022989"/>
    </source>
</evidence>
<evidence type="ECO:0000256" key="9">
    <source>
        <dbReference type="ARBA" id="ARBA00023180"/>
    </source>
</evidence>
<evidence type="ECO:0000256" key="1">
    <source>
        <dbReference type="ARBA" id="ARBA00004479"/>
    </source>
</evidence>
<dbReference type="InterPro" id="IPR032675">
    <property type="entry name" value="LRR_dom_sf"/>
</dbReference>
<keyword evidence="4" id="KW-0732">Signal</keyword>
<keyword evidence="5" id="KW-0677">Repeat</keyword>
<evidence type="ECO:0000259" key="10">
    <source>
        <dbReference type="Pfam" id="PF08263"/>
    </source>
</evidence>
<dbReference type="InterPro" id="IPR046956">
    <property type="entry name" value="RLP23-like"/>
</dbReference>
<keyword evidence="3" id="KW-0812">Transmembrane</keyword>
<keyword evidence="2" id="KW-0433">Leucine-rich repeat</keyword>
<dbReference type="Proteomes" id="UP000806378">
    <property type="component" value="Unassembled WGS sequence"/>
</dbReference>
<keyword evidence="7" id="KW-0472">Membrane</keyword>
<organism evidence="11 12">
    <name type="scientific">Corymbia citriodora subsp. variegata</name>
    <dbReference type="NCBI Taxonomy" id="360336"/>
    <lineage>
        <taxon>Eukaryota</taxon>
        <taxon>Viridiplantae</taxon>
        <taxon>Streptophyta</taxon>
        <taxon>Embryophyta</taxon>
        <taxon>Tracheophyta</taxon>
        <taxon>Spermatophyta</taxon>
        <taxon>Magnoliopsida</taxon>
        <taxon>eudicotyledons</taxon>
        <taxon>Gunneridae</taxon>
        <taxon>Pentapetalae</taxon>
        <taxon>rosids</taxon>
        <taxon>malvids</taxon>
        <taxon>Myrtales</taxon>
        <taxon>Myrtaceae</taxon>
        <taxon>Myrtoideae</taxon>
        <taxon>Eucalypteae</taxon>
        <taxon>Corymbia</taxon>
    </lineage>
</organism>
<dbReference type="Gramene" id="rna-gnl|WGS:JABURB|Cocit.L1016.1">
    <property type="protein sequence ID" value="cds-KAF7849284.1"/>
    <property type="gene ID" value="gene-BT93_L1016"/>
</dbReference>